<proteinExistence type="predicted"/>
<evidence type="ECO:0000313" key="2">
    <source>
        <dbReference type="Proteomes" id="UP000321103"/>
    </source>
</evidence>
<reference evidence="1 2" key="1">
    <citation type="submission" date="2019-07" db="EMBL/GenBank/DDBJ databases">
        <title>Whole genome shotgun sequence of Kocuria turfanensis NBRC 107627.</title>
        <authorList>
            <person name="Hosoyama A."/>
            <person name="Uohara A."/>
            <person name="Ohji S."/>
            <person name="Ichikawa N."/>
        </authorList>
    </citation>
    <scope>NUCLEOTIDE SEQUENCE [LARGE SCALE GENOMIC DNA]</scope>
    <source>
        <strain evidence="1 2">NBRC 107627</strain>
    </source>
</reference>
<dbReference type="AlphaFoldDB" id="A0A512II91"/>
<organism evidence="1 2">
    <name type="scientific">Kocuria turfanensis</name>
    <dbReference type="NCBI Taxonomy" id="388357"/>
    <lineage>
        <taxon>Bacteria</taxon>
        <taxon>Bacillati</taxon>
        <taxon>Actinomycetota</taxon>
        <taxon>Actinomycetes</taxon>
        <taxon>Micrococcales</taxon>
        <taxon>Micrococcaceae</taxon>
        <taxon>Kocuria</taxon>
    </lineage>
</organism>
<gene>
    <name evidence="1" type="ORF">KTU01_35450</name>
</gene>
<dbReference type="EMBL" id="BJZS01000126">
    <property type="protein sequence ID" value="GEO97422.1"/>
    <property type="molecule type" value="Genomic_DNA"/>
</dbReference>
<name>A0A512II91_9MICC</name>
<dbReference type="Proteomes" id="UP000321103">
    <property type="component" value="Unassembled WGS sequence"/>
</dbReference>
<sequence length="103" mass="10526">MIAKPTSPTSTWARVSVAGMVTAAALTGCAPSSMPTSGASTDLETVGADLTSCLTDQGWEVSHVSADGFHVEAVLPVDQQDDVQLAWSECMGTPATYSVPLPG</sequence>
<protein>
    <submittedName>
        <fullName evidence="1">Uncharacterized protein</fullName>
    </submittedName>
</protein>
<dbReference type="PROSITE" id="PS51257">
    <property type="entry name" value="PROKAR_LIPOPROTEIN"/>
    <property type="match status" value="1"/>
</dbReference>
<accession>A0A512II91</accession>
<comment type="caution">
    <text evidence="1">The sequence shown here is derived from an EMBL/GenBank/DDBJ whole genome shotgun (WGS) entry which is preliminary data.</text>
</comment>
<keyword evidence="2" id="KW-1185">Reference proteome</keyword>
<evidence type="ECO:0000313" key="1">
    <source>
        <dbReference type="EMBL" id="GEO97422.1"/>
    </source>
</evidence>